<organism evidence="2 3">
    <name type="scientific">Roseivivax jejudonensis</name>
    <dbReference type="NCBI Taxonomy" id="1529041"/>
    <lineage>
        <taxon>Bacteria</taxon>
        <taxon>Pseudomonadati</taxon>
        <taxon>Pseudomonadota</taxon>
        <taxon>Alphaproteobacteria</taxon>
        <taxon>Rhodobacterales</taxon>
        <taxon>Roseobacteraceae</taxon>
        <taxon>Roseivivax</taxon>
    </lineage>
</organism>
<protein>
    <recommendedName>
        <fullName evidence="1">General stress protein FMN-binding split barrel domain-containing protein</fullName>
    </recommendedName>
</protein>
<evidence type="ECO:0000313" key="2">
    <source>
        <dbReference type="EMBL" id="SLN42862.1"/>
    </source>
</evidence>
<dbReference type="RefSeq" id="WP_085791804.1">
    <property type="nucleotide sequence ID" value="NZ_FWFK01000003.1"/>
</dbReference>
<name>A0A1X6Z9L5_9RHOB</name>
<proteinExistence type="predicted"/>
<dbReference type="Proteomes" id="UP000193570">
    <property type="component" value="Unassembled WGS sequence"/>
</dbReference>
<reference evidence="2 3" key="1">
    <citation type="submission" date="2017-03" db="EMBL/GenBank/DDBJ databases">
        <authorList>
            <person name="Afonso C.L."/>
            <person name="Miller P.J."/>
            <person name="Scott M.A."/>
            <person name="Spackman E."/>
            <person name="Goraichik I."/>
            <person name="Dimitrov K.M."/>
            <person name="Suarez D.L."/>
            <person name="Swayne D.E."/>
        </authorList>
    </citation>
    <scope>NUCLEOTIDE SEQUENCE [LARGE SCALE GENOMIC DNA]</scope>
    <source>
        <strain evidence="2 3">CECT 8625</strain>
    </source>
</reference>
<evidence type="ECO:0000259" key="1">
    <source>
        <dbReference type="Pfam" id="PF16242"/>
    </source>
</evidence>
<accession>A0A1X6Z9L5</accession>
<gene>
    <name evidence="2" type="ORF">ROJ8625_02109</name>
</gene>
<keyword evidence="3" id="KW-1185">Reference proteome</keyword>
<dbReference type="InterPro" id="IPR052917">
    <property type="entry name" value="Stress-Dev_Protein"/>
</dbReference>
<dbReference type="EMBL" id="FWFK01000003">
    <property type="protein sequence ID" value="SLN42862.1"/>
    <property type="molecule type" value="Genomic_DNA"/>
</dbReference>
<dbReference type="InterPro" id="IPR038725">
    <property type="entry name" value="YdaG_split_barrel_FMN-bd"/>
</dbReference>
<evidence type="ECO:0000313" key="3">
    <source>
        <dbReference type="Proteomes" id="UP000193570"/>
    </source>
</evidence>
<dbReference type="AlphaFoldDB" id="A0A1X6Z9L5"/>
<dbReference type="PANTHER" id="PTHR34818">
    <property type="entry name" value="PROTEIN BLI-3"/>
    <property type="match status" value="1"/>
</dbReference>
<dbReference type="Pfam" id="PF16242">
    <property type="entry name" value="Pyrid_ox_like"/>
    <property type="match status" value="1"/>
</dbReference>
<sequence>MASDLKDIFWKRLDNVQAGLLSADSERPIPMAPQADRDDKAIWFIAAKGSAADRAAKSGGEARFDVADPKAGIYAVIEGKLDEGSGEKLDEVWNAFAGAWFENGKDDPSATLVKMTPHTAEVWATENSLAFFYEVAKANLTSDTASGGDHGRLTF</sequence>
<dbReference type="InterPro" id="IPR012349">
    <property type="entry name" value="Split_barrel_FMN-bd"/>
</dbReference>
<dbReference type="SUPFAM" id="SSF50475">
    <property type="entry name" value="FMN-binding split barrel"/>
    <property type="match status" value="1"/>
</dbReference>
<feature type="domain" description="General stress protein FMN-binding split barrel" evidence="1">
    <location>
        <begin position="7"/>
        <end position="144"/>
    </location>
</feature>
<dbReference type="Gene3D" id="2.30.110.10">
    <property type="entry name" value="Electron Transport, Fmn-binding Protein, Chain A"/>
    <property type="match status" value="1"/>
</dbReference>
<dbReference type="OrthoDB" id="1432662at2"/>
<dbReference type="PANTHER" id="PTHR34818:SF1">
    <property type="entry name" value="PROTEIN BLI-3"/>
    <property type="match status" value="1"/>
</dbReference>